<sequence length="130" mass="15064">MALKRLVTVLRYLRVCLFCVTIVPSRCLSGQWWTCGKVSASRPEGSWFETRFHCISAVLHTKCVMDETPFHWCGAAASREDYKLRCRPRHLTAVQNYEVRPQNSPRFASKRNVNITKLSRCLSMVWLANK</sequence>
<comment type="caution">
    <text evidence="2">The sequence shown here is derived from an EMBL/GenBank/DDBJ whole genome shotgun (WGS) entry which is preliminary data.</text>
</comment>
<evidence type="ECO:0000313" key="3">
    <source>
        <dbReference type="Proteomes" id="UP000499080"/>
    </source>
</evidence>
<accession>A0A4Y2FR25</accession>
<reference evidence="2 3" key="1">
    <citation type="journal article" date="2019" name="Sci. Rep.">
        <title>Orb-weaving spider Araneus ventricosus genome elucidates the spidroin gene catalogue.</title>
        <authorList>
            <person name="Kono N."/>
            <person name="Nakamura H."/>
            <person name="Ohtoshi R."/>
            <person name="Moran D.A.P."/>
            <person name="Shinohara A."/>
            <person name="Yoshida Y."/>
            <person name="Fujiwara M."/>
            <person name="Mori M."/>
            <person name="Tomita M."/>
            <person name="Arakawa K."/>
        </authorList>
    </citation>
    <scope>NUCLEOTIDE SEQUENCE [LARGE SCALE GENOMIC DNA]</scope>
</reference>
<gene>
    <name evidence="2" type="ORF">AVEN_111764_1</name>
</gene>
<evidence type="ECO:0000256" key="1">
    <source>
        <dbReference type="SAM" id="SignalP"/>
    </source>
</evidence>
<proteinExistence type="predicted"/>
<dbReference type="EMBL" id="BGPR01001050">
    <property type="protein sequence ID" value="GBM43962.1"/>
    <property type="molecule type" value="Genomic_DNA"/>
</dbReference>
<evidence type="ECO:0000313" key="2">
    <source>
        <dbReference type="EMBL" id="GBM43962.1"/>
    </source>
</evidence>
<organism evidence="2 3">
    <name type="scientific">Araneus ventricosus</name>
    <name type="common">Orbweaver spider</name>
    <name type="synonym">Epeira ventricosa</name>
    <dbReference type="NCBI Taxonomy" id="182803"/>
    <lineage>
        <taxon>Eukaryota</taxon>
        <taxon>Metazoa</taxon>
        <taxon>Ecdysozoa</taxon>
        <taxon>Arthropoda</taxon>
        <taxon>Chelicerata</taxon>
        <taxon>Arachnida</taxon>
        <taxon>Araneae</taxon>
        <taxon>Araneomorphae</taxon>
        <taxon>Entelegynae</taxon>
        <taxon>Araneoidea</taxon>
        <taxon>Araneidae</taxon>
        <taxon>Araneus</taxon>
    </lineage>
</organism>
<protein>
    <recommendedName>
        <fullName evidence="4">Secreted protein</fullName>
    </recommendedName>
</protein>
<keyword evidence="3" id="KW-1185">Reference proteome</keyword>
<feature type="signal peptide" evidence="1">
    <location>
        <begin position="1"/>
        <end position="27"/>
    </location>
</feature>
<keyword evidence="1" id="KW-0732">Signal</keyword>
<dbReference type="AlphaFoldDB" id="A0A4Y2FR25"/>
<evidence type="ECO:0008006" key="4">
    <source>
        <dbReference type="Google" id="ProtNLM"/>
    </source>
</evidence>
<dbReference type="Proteomes" id="UP000499080">
    <property type="component" value="Unassembled WGS sequence"/>
</dbReference>
<feature type="chain" id="PRO_5021254050" description="Secreted protein" evidence="1">
    <location>
        <begin position="28"/>
        <end position="130"/>
    </location>
</feature>
<name>A0A4Y2FR25_ARAVE</name>